<evidence type="ECO:0000313" key="3">
    <source>
        <dbReference type="Proteomes" id="UP000051565"/>
    </source>
</evidence>
<dbReference type="OrthoDB" id="9773841at2"/>
<dbReference type="STRING" id="53444.AYR59_05935"/>
<dbReference type="InterPro" id="IPR027417">
    <property type="entry name" value="P-loop_NTPase"/>
</dbReference>
<dbReference type="Pfam" id="PF01926">
    <property type="entry name" value="MMR_HSR1"/>
    <property type="match status" value="1"/>
</dbReference>
<name>A0A0R2JY15_9LACO</name>
<dbReference type="GeneID" id="61250378"/>
<dbReference type="PROSITE" id="PS51721">
    <property type="entry name" value="G_CP"/>
    <property type="match status" value="1"/>
</dbReference>
<dbReference type="SUPFAM" id="SSF52540">
    <property type="entry name" value="P-loop containing nucleoside triphosphate hydrolases"/>
    <property type="match status" value="1"/>
</dbReference>
<dbReference type="RefSeq" id="WP_056997632.1">
    <property type="nucleotide sequence ID" value="NZ_FUXS01000001.1"/>
</dbReference>
<evidence type="ECO:0000313" key="2">
    <source>
        <dbReference type="EMBL" id="KRN79092.1"/>
    </source>
</evidence>
<dbReference type="PANTHER" id="PTHR46434:SF1">
    <property type="entry name" value="GENETIC INTERACTOR OF PROHIBITINS 3, MITOCHONDRIAL"/>
    <property type="match status" value="1"/>
</dbReference>
<dbReference type="AlphaFoldDB" id="A0A0R2JY15"/>
<dbReference type="InterPro" id="IPR048422">
    <property type="entry name" value="NOA1/YqeH-like_C"/>
</dbReference>
<dbReference type="InterPro" id="IPR019988">
    <property type="entry name" value="GTP-bd_ribosome_bgen_YqeH"/>
</dbReference>
<dbReference type="NCBIfam" id="TIGR03597">
    <property type="entry name" value="GTPase_YqeH"/>
    <property type="match status" value="1"/>
</dbReference>
<dbReference type="EMBL" id="JQBT01000032">
    <property type="protein sequence ID" value="KRN79092.1"/>
    <property type="molecule type" value="Genomic_DNA"/>
</dbReference>
<dbReference type="InterPro" id="IPR006073">
    <property type="entry name" value="GTP-bd"/>
</dbReference>
<proteinExistence type="predicted"/>
<dbReference type="PANTHER" id="PTHR46434">
    <property type="entry name" value="GENETIC INTERACTOR OF PROHIBITINS 3, MITOCHONDRIAL"/>
    <property type="match status" value="1"/>
</dbReference>
<dbReference type="GO" id="GO:0005525">
    <property type="term" value="F:GTP binding"/>
    <property type="evidence" value="ECO:0007669"/>
    <property type="project" value="InterPro"/>
</dbReference>
<organism evidence="2 3">
    <name type="scientific">Fructilactobacillus lindneri DSM 20690 = JCM 11027</name>
    <dbReference type="NCBI Taxonomy" id="1122148"/>
    <lineage>
        <taxon>Bacteria</taxon>
        <taxon>Bacillati</taxon>
        <taxon>Bacillota</taxon>
        <taxon>Bacilli</taxon>
        <taxon>Lactobacillales</taxon>
        <taxon>Lactobacillaceae</taxon>
        <taxon>Fructilactobacillus</taxon>
    </lineage>
</organism>
<dbReference type="PATRIC" id="fig|1122148.6.peg.517"/>
<dbReference type="Pfam" id="PF21516">
    <property type="entry name" value="YqeH-like_C"/>
    <property type="match status" value="1"/>
</dbReference>
<sequence>MKKNDETIINEETNEEPLYCIGCGAEIQTTNPKEPGYTPQSAVEKGLDSGELYCQRCFKLRHYNEIQPVSISDDDFLELLSKIGKTDSLVVYVVDIFDVNGSIIPGIQRFVGDNPIMVVGNKVDLLPSSFKRTKVKDWLRQMVNKAGIKPVDIELASAKTNQSVDNLLDAINKYEKNRDVYVVGVTNVGKSTLINQIIHQSSGEKQLITTSKFPGTTLDMIKIPLDNGHYLIDTPGIIHESQMAHYLSPKDLKYVSPQKTIKPRSYQLNEGQTLFLGALGRFDYIKGSKAGFVVYADNNLMIHRTKLENADDFFEKHAGELLNPPIGKENVIPLQRHEFKITDTSDLVIEGLGWITVPKGSIVAGWAPKGVAVLIRKSMF</sequence>
<feature type="domain" description="CP-type G" evidence="1">
    <location>
        <begin position="77"/>
        <end position="240"/>
    </location>
</feature>
<evidence type="ECO:0000259" key="1">
    <source>
        <dbReference type="PROSITE" id="PS51721"/>
    </source>
</evidence>
<gene>
    <name evidence="2" type="ORF">IV52_GL000497</name>
</gene>
<reference evidence="2 3" key="1">
    <citation type="journal article" date="2015" name="Genome Announc.">
        <title>Expanding the biotechnology potential of lactobacilli through comparative genomics of 213 strains and associated genera.</title>
        <authorList>
            <person name="Sun Z."/>
            <person name="Harris H.M."/>
            <person name="McCann A."/>
            <person name="Guo C."/>
            <person name="Argimon S."/>
            <person name="Zhang W."/>
            <person name="Yang X."/>
            <person name="Jeffery I.B."/>
            <person name="Cooney J.C."/>
            <person name="Kagawa T.F."/>
            <person name="Liu W."/>
            <person name="Song Y."/>
            <person name="Salvetti E."/>
            <person name="Wrobel A."/>
            <person name="Rasinkangas P."/>
            <person name="Parkhill J."/>
            <person name="Rea M.C."/>
            <person name="O'Sullivan O."/>
            <person name="Ritari J."/>
            <person name="Douillard F.P."/>
            <person name="Paul Ross R."/>
            <person name="Yang R."/>
            <person name="Briner A.E."/>
            <person name="Felis G.E."/>
            <person name="de Vos W.M."/>
            <person name="Barrangou R."/>
            <person name="Klaenhammer T.R."/>
            <person name="Caufield P.W."/>
            <person name="Cui Y."/>
            <person name="Zhang H."/>
            <person name="O'Toole P.W."/>
        </authorList>
    </citation>
    <scope>NUCLEOTIDE SEQUENCE [LARGE SCALE GENOMIC DNA]</scope>
    <source>
        <strain evidence="2 3">DSM 20690</strain>
    </source>
</reference>
<dbReference type="CDD" id="cd01855">
    <property type="entry name" value="YqeH"/>
    <property type="match status" value="1"/>
</dbReference>
<dbReference type="InterPro" id="IPR030378">
    <property type="entry name" value="G_CP_dom"/>
</dbReference>
<protein>
    <recommendedName>
        <fullName evidence="1">CP-type G domain-containing protein</fullName>
    </recommendedName>
</protein>
<dbReference type="Proteomes" id="UP000051565">
    <property type="component" value="Unassembled WGS sequence"/>
</dbReference>
<dbReference type="Gene3D" id="3.40.50.300">
    <property type="entry name" value="P-loop containing nucleotide triphosphate hydrolases"/>
    <property type="match status" value="1"/>
</dbReference>
<comment type="caution">
    <text evidence="2">The sequence shown here is derived from an EMBL/GenBank/DDBJ whole genome shotgun (WGS) entry which is preliminary data.</text>
</comment>
<dbReference type="InterPro" id="IPR050896">
    <property type="entry name" value="Mito_lipid_metab_GTPase"/>
</dbReference>
<keyword evidence="3" id="KW-1185">Reference proteome</keyword>
<accession>A0A0R2JY15</accession>